<proteinExistence type="predicted"/>
<organism evidence="1 2">
    <name type="scientific">Malaciobacter mytili LMG 24559</name>
    <dbReference type="NCBI Taxonomy" id="1032238"/>
    <lineage>
        <taxon>Bacteria</taxon>
        <taxon>Pseudomonadati</taxon>
        <taxon>Campylobacterota</taxon>
        <taxon>Epsilonproteobacteria</taxon>
        <taxon>Campylobacterales</taxon>
        <taxon>Arcobacteraceae</taxon>
        <taxon>Malaciobacter</taxon>
    </lineage>
</organism>
<evidence type="ECO:0000313" key="1">
    <source>
        <dbReference type="EMBL" id="RXK16738.1"/>
    </source>
</evidence>
<dbReference type="Proteomes" id="UP000290092">
    <property type="component" value="Unassembled WGS sequence"/>
</dbReference>
<accession>A0AAX2AKU3</accession>
<sequence length="89" mass="10711">MTKQISKNILFNTFKVEDFTSLEEVINNMPPSVVEYYLDNLDQIEDNSYLNKRDIEHSLYFGNYSLYLDYSDNIYLEIDIKDEETDSFW</sequence>
<comment type="caution">
    <text evidence="1">The sequence shown here is derived from an EMBL/GenBank/DDBJ whole genome shotgun (WGS) entry which is preliminary data.</text>
</comment>
<keyword evidence="2" id="KW-1185">Reference proteome</keyword>
<dbReference type="EMBL" id="NXID01000004">
    <property type="protein sequence ID" value="RXK16738.1"/>
    <property type="molecule type" value="Genomic_DNA"/>
</dbReference>
<dbReference type="KEGG" id="amyt:AMYT_1479"/>
<protein>
    <submittedName>
        <fullName evidence="1">Uncharacterized protein</fullName>
    </submittedName>
</protein>
<evidence type="ECO:0000313" key="2">
    <source>
        <dbReference type="Proteomes" id="UP000290092"/>
    </source>
</evidence>
<gene>
    <name evidence="1" type="ORF">CP985_02030</name>
</gene>
<dbReference type="RefSeq" id="WP_114841908.1">
    <property type="nucleotide sequence ID" value="NZ_CP031219.1"/>
</dbReference>
<reference evidence="1 2" key="1">
    <citation type="submission" date="2017-09" db="EMBL/GenBank/DDBJ databases">
        <title>Genomics of the genus Arcobacter.</title>
        <authorList>
            <person name="Perez-Cataluna A."/>
            <person name="Figueras M.J."/>
            <person name="Salas-Masso N."/>
        </authorList>
    </citation>
    <scope>NUCLEOTIDE SEQUENCE [LARGE SCALE GENOMIC DNA]</scope>
    <source>
        <strain evidence="1 2">CECT 7386</strain>
    </source>
</reference>
<dbReference type="AlphaFoldDB" id="A0AAX2AKU3"/>
<name>A0AAX2AKU3_9BACT</name>